<proteinExistence type="predicted"/>
<reference evidence="2" key="1">
    <citation type="journal article" date="2020" name="G3 (Bethesda)">
        <title>High-Quality Assemblies for Three Invasive Social Wasps from the &lt;i&gt;Vespula&lt;/i&gt; Genus.</title>
        <authorList>
            <person name="Harrop T.W.R."/>
            <person name="Guhlin J."/>
            <person name="McLaughlin G.M."/>
            <person name="Permina E."/>
            <person name="Stockwell P."/>
            <person name="Gilligan J."/>
            <person name="Le Lec M.F."/>
            <person name="Gruber M.A.M."/>
            <person name="Quinn O."/>
            <person name="Lovegrove M."/>
            <person name="Duncan E.J."/>
            <person name="Remnant E.J."/>
            <person name="Van Eeckhoven J."/>
            <person name="Graham B."/>
            <person name="Knapp R.A."/>
            <person name="Langford K.W."/>
            <person name="Kronenberg Z."/>
            <person name="Press M.O."/>
            <person name="Eacker S.M."/>
            <person name="Wilson-Rankin E.E."/>
            <person name="Purcell J."/>
            <person name="Lester P.J."/>
            <person name="Dearden P.K."/>
        </authorList>
    </citation>
    <scope>NUCLEOTIDE SEQUENCE</scope>
    <source>
        <strain evidence="2">Volc-1</strain>
    </source>
</reference>
<protein>
    <submittedName>
        <fullName evidence="2">Uncharacterized protein</fullName>
    </submittedName>
</protein>
<evidence type="ECO:0000256" key="1">
    <source>
        <dbReference type="SAM" id="MobiDB-lite"/>
    </source>
</evidence>
<comment type="caution">
    <text evidence="2">The sequence shown here is derived from an EMBL/GenBank/DDBJ whole genome shotgun (WGS) entry which is preliminary data.</text>
</comment>
<sequence>MKSGKDFENSNADMESEEPAMTRYGSRDQSLRTRMAKNFKNSIGWFSNNGRLLYPYRMQEGEKRDRLENRDKAEKRPRDRRCEWLRQGTSTIVECKKEKGDISVQQPRSGAVFLVFFVTLEEASDNLPLTYSQCSDMSRCGRQRLVTSNDDSRT</sequence>
<name>A0A834KRC4_VESPE</name>
<evidence type="ECO:0000313" key="2">
    <source>
        <dbReference type="EMBL" id="KAF7410607.1"/>
    </source>
</evidence>
<keyword evidence="3" id="KW-1185">Reference proteome</keyword>
<organism evidence="2 3">
    <name type="scientific">Vespula pensylvanica</name>
    <name type="common">Western yellow jacket</name>
    <name type="synonym">Wasp</name>
    <dbReference type="NCBI Taxonomy" id="30213"/>
    <lineage>
        <taxon>Eukaryota</taxon>
        <taxon>Metazoa</taxon>
        <taxon>Ecdysozoa</taxon>
        <taxon>Arthropoda</taxon>
        <taxon>Hexapoda</taxon>
        <taxon>Insecta</taxon>
        <taxon>Pterygota</taxon>
        <taxon>Neoptera</taxon>
        <taxon>Endopterygota</taxon>
        <taxon>Hymenoptera</taxon>
        <taxon>Apocrita</taxon>
        <taxon>Aculeata</taxon>
        <taxon>Vespoidea</taxon>
        <taxon>Vespidae</taxon>
        <taxon>Vespinae</taxon>
        <taxon>Vespula</taxon>
    </lineage>
</organism>
<dbReference type="EMBL" id="JACSDY010000013">
    <property type="protein sequence ID" value="KAF7410607.1"/>
    <property type="molecule type" value="Genomic_DNA"/>
</dbReference>
<feature type="compositionally biased region" description="Basic and acidic residues" evidence="1">
    <location>
        <begin position="59"/>
        <end position="79"/>
    </location>
</feature>
<gene>
    <name evidence="2" type="ORF">H0235_013214</name>
</gene>
<feature type="region of interest" description="Disordered" evidence="1">
    <location>
        <begin position="58"/>
        <end position="79"/>
    </location>
</feature>
<feature type="region of interest" description="Disordered" evidence="1">
    <location>
        <begin position="1"/>
        <end position="29"/>
    </location>
</feature>
<dbReference type="AlphaFoldDB" id="A0A834KRC4"/>
<accession>A0A834KRC4</accession>
<dbReference type="Proteomes" id="UP000600918">
    <property type="component" value="Unassembled WGS sequence"/>
</dbReference>
<evidence type="ECO:0000313" key="3">
    <source>
        <dbReference type="Proteomes" id="UP000600918"/>
    </source>
</evidence>